<feature type="compositionally biased region" description="Basic and acidic residues" evidence="4">
    <location>
        <begin position="820"/>
        <end position="836"/>
    </location>
</feature>
<dbReference type="RefSeq" id="WP_006167098.1">
    <property type="nucleotide sequence ID" value="NZ_AOIN01000046.1"/>
</dbReference>
<dbReference type="GO" id="GO:0016887">
    <property type="term" value="F:ATP hydrolysis activity"/>
    <property type="evidence" value="ECO:0007669"/>
    <property type="project" value="InterPro"/>
</dbReference>
<dbReference type="InterPro" id="IPR003593">
    <property type="entry name" value="AAA+_ATPase"/>
</dbReference>
<proteinExistence type="inferred from homology"/>
<evidence type="ECO:0000256" key="4">
    <source>
        <dbReference type="SAM" id="MobiDB-lite"/>
    </source>
</evidence>
<gene>
    <name evidence="6" type="ORF">C482_08536</name>
</gene>
<reference evidence="6 7" key="1">
    <citation type="journal article" date="2014" name="PLoS Genet.">
        <title>Phylogenetically driven sequencing of extremely halophilic archaea reveals strategies for static and dynamic osmo-response.</title>
        <authorList>
            <person name="Becker E.A."/>
            <person name="Seitzer P.M."/>
            <person name="Tritt A."/>
            <person name="Larsen D."/>
            <person name="Krusor M."/>
            <person name="Yao A.I."/>
            <person name="Wu D."/>
            <person name="Madern D."/>
            <person name="Eisen J.A."/>
            <person name="Darling A.E."/>
            <person name="Facciotti M.T."/>
        </authorList>
    </citation>
    <scope>NUCLEOTIDE SEQUENCE [LARGE SCALE GENOMIC DNA]</scope>
    <source>
        <strain evidence="6 7">JCM 10990</strain>
    </source>
</reference>
<evidence type="ECO:0000256" key="1">
    <source>
        <dbReference type="ARBA" id="ARBA00006914"/>
    </source>
</evidence>
<dbReference type="InterPro" id="IPR050221">
    <property type="entry name" value="26S_Proteasome_ATPase"/>
</dbReference>
<sequence length="992" mass="109021">MYERAGDHLQAEFDRILVGLNALTEMEVGIDESNVGQRVMDVPDAPVDAVGTLATVGRTVRAIAGKEQHTDPSTEQPSTVDLQTTVAELAAEIEHDLEGARESDTEPELRLDRLAQLFDLSRVHLDVFLLALAPEFDRNVTSVYGELAGTGQPIFPTVNVLEIILVRLGHGTHNDVSPGEALATTSPLLEHDLLVRHAGKASQPPGFDTISVDDRIVGYLKGGDAIGPALADTVTIERGELTLDDLIFDAETTAILEETADRSYEANRPTVYYFSGEDGAGKDRLPEALTAPETPILRADAADVLEDDELTTRLIREAVLQDAALHLKGLEAVTGDREGPTIEDTDGDLEITTEDGRSVDTVVERLDDAPGDVFLSHTDEWKPDVDLAEHRVETAHCPFPDYETRLEVWEKHHEEVDDDYLVENVATNFRLPQRDIRRAIKTARYLCRTDGDADDIDPAALEASSEPDSGVFAPVNGALERDHLYEACKRYSASNLEALAESMEPGYTFEDIYLNDRPKTHLRELCGHLQYRGQVTSEWGFGETGDRGDGVVALFYGPPGTGKTMAAEIIATETGLDLYRVDLSQIVNKYIGETESRLGALLEEAERSNAILLFDEADSLFGERTDVGDSTDRYANNVTNFLLQRLESFDGIALLTTNKRSGIDPAFKRRIAHSINFDVPQERVRRQIWRNVFPDEASVDTSEFDYEYLGRIVVTPAIVRKVAKYAAYIAATEAHDGHPLEDSPTDFADVTITFDHVILALQYASEAGGVAIEQDFTQYEDKLRSYENQNVSREWRDELSRKYGDETNTDPSETDSSGDETGRVVEDESPVDEDHTSAPPVDADGGETVDPGSDSDVDPDTGPPESTANTPSGKRPASSVDPADGRSPEAVVTEFVTRLADGDGSAHAFYHSRTIADEFTSKDLAVLDHGNVSIGNDIERVTDAHDSVVLRVDHEVNTEQIPESIVRIPETATYELRPEEGEGWRIFSIAGR</sequence>
<evidence type="ECO:0000259" key="5">
    <source>
        <dbReference type="SMART" id="SM00382"/>
    </source>
</evidence>
<dbReference type="SUPFAM" id="SSF52540">
    <property type="entry name" value="P-loop containing nucleoside triphosphate hydrolases"/>
    <property type="match status" value="1"/>
</dbReference>
<evidence type="ECO:0000256" key="2">
    <source>
        <dbReference type="ARBA" id="ARBA00022741"/>
    </source>
</evidence>
<dbReference type="EMBL" id="AOIN01000046">
    <property type="protein sequence ID" value="ELZ01229.1"/>
    <property type="molecule type" value="Genomic_DNA"/>
</dbReference>
<comment type="similarity">
    <text evidence="1">Belongs to the AAA ATPase family.</text>
</comment>
<protein>
    <submittedName>
        <fullName evidence="6">AAA family ATPase</fullName>
    </submittedName>
</protein>
<dbReference type="InterPro" id="IPR003959">
    <property type="entry name" value="ATPase_AAA_core"/>
</dbReference>
<keyword evidence="2" id="KW-0547">Nucleotide-binding</keyword>
<dbReference type="OrthoDB" id="147168at2157"/>
<dbReference type="GO" id="GO:0005524">
    <property type="term" value="F:ATP binding"/>
    <property type="evidence" value="ECO:0007669"/>
    <property type="project" value="UniProtKB-KW"/>
</dbReference>
<dbReference type="SMART" id="SM00382">
    <property type="entry name" value="AAA"/>
    <property type="match status" value="1"/>
</dbReference>
<dbReference type="STRING" id="1227492.C482_08536"/>
<dbReference type="Proteomes" id="UP000011693">
    <property type="component" value="Unassembled WGS sequence"/>
</dbReference>
<evidence type="ECO:0000313" key="6">
    <source>
        <dbReference type="EMBL" id="ELZ01229.1"/>
    </source>
</evidence>
<dbReference type="CDD" id="cd19481">
    <property type="entry name" value="RecA-like_protease"/>
    <property type="match status" value="1"/>
</dbReference>
<dbReference type="Gene3D" id="3.40.50.300">
    <property type="entry name" value="P-loop containing nucleotide triphosphate hydrolases"/>
    <property type="match status" value="1"/>
</dbReference>
<dbReference type="PANTHER" id="PTHR23073">
    <property type="entry name" value="26S PROTEASOME REGULATORY SUBUNIT"/>
    <property type="match status" value="1"/>
</dbReference>
<organism evidence="6 7">
    <name type="scientific">Natrialba chahannaoensis JCM 10990</name>
    <dbReference type="NCBI Taxonomy" id="1227492"/>
    <lineage>
        <taxon>Archaea</taxon>
        <taxon>Methanobacteriati</taxon>
        <taxon>Methanobacteriota</taxon>
        <taxon>Stenosarchaea group</taxon>
        <taxon>Halobacteria</taxon>
        <taxon>Halobacteriales</taxon>
        <taxon>Natrialbaceae</taxon>
        <taxon>Natrialba</taxon>
    </lineage>
</organism>
<dbReference type="PATRIC" id="fig|1227492.4.peg.1674"/>
<dbReference type="Pfam" id="PF22977">
    <property type="entry name" value="WHD"/>
    <property type="match status" value="1"/>
</dbReference>
<feature type="domain" description="AAA+ ATPase" evidence="5">
    <location>
        <begin position="549"/>
        <end position="681"/>
    </location>
</feature>
<accession>M0AV22</accession>
<dbReference type="Pfam" id="PF00004">
    <property type="entry name" value="AAA"/>
    <property type="match status" value="1"/>
</dbReference>
<dbReference type="InterPro" id="IPR054472">
    <property type="entry name" value="WHD"/>
</dbReference>
<dbReference type="AlphaFoldDB" id="M0AV22"/>
<keyword evidence="3" id="KW-0067">ATP-binding</keyword>
<name>M0AV22_9EURY</name>
<feature type="region of interest" description="Disordered" evidence="4">
    <location>
        <begin position="801"/>
        <end position="888"/>
    </location>
</feature>
<dbReference type="InterPro" id="IPR027417">
    <property type="entry name" value="P-loop_NTPase"/>
</dbReference>
<keyword evidence="7" id="KW-1185">Reference proteome</keyword>
<evidence type="ECO:0000256" key="3">
    <source>
        <dbReference type="ARBA" id="ARBA00022840"/>
    </source>
</evidence>
<comment type="caution">
    <text evidence="6">The sequence shown here is derived from an EMBL/GenBank/DDBJ whole genome shotgun (WGS) entry which is preliminary data.</text>
</comment>
<evidence type="ECO:0000313" key="7">
    <source>
        <dbReference type="Proteomes" id="UP000011693"/>
    </source>
</evidence>